<proteinExistence type="predicted"/>
<reference evidence="2" key="1">
    <citation type="submission" date="2016-10" db="EMBL/GenBank/DDBJ databases">
        <authorList>
            <person name="Varghese N."/>
            <person name="Submissions S."/>
        </authorList>
    </citation>
    <scope>NUCLEOTIDE SEQUENCE [LARGE SCALE GENOMIC DNA]</scope>
    <source>
        <strain evidence="2">DSM 26879</strain>
    </source>
</reference>
<protein>
    <submittedName>
        <fullName evidence="1">Uncharacterized protein</fullName>
    </submittedName>
</protein>
<dbReference type="EMBL" id="FOYP01000001">
    <property type="protein sequence ID" value="SFR36475.1"/>
    <property type="molecule type" value="Genomic_DNA"/>
</dbReference>
<gene>
    <name evidence="1" type="ORF">SAMN04488005_0977</name>
</gene>
<evidence type="ECO:0000313" key="1">
    <source>
        <dbReference type="EMBL" id="SFR36475.1"/>
    </source>
</evidence>
<sequence length="151" mass="16423">MQGDNDMLDIAMEAWDQNSAAFVEVLTTNQQGKPFGLKFGGAFAGPNVLVAGHRPLTSMVCDRLLQLPTIHWMRGTLTVISLDALEEAAMSRSVASVIEGRPDELLFLPYAPRTAFREAAAKESYWSILRLCTSLGMISGRGIPSNPNLAK</sequence>
<evidence type="ECO:0000313" key="2">
    <source>
        <dbReference type="Proteomes" id="UP000199478"/>
    </source>
</evidence>
<keyword evidence="2" id="KW-1185">Reference proteome</keyword>
<dbReference type="AlphaFoldDB" id="A0A1I6G2N9"/>
<dbReference type="STRING" id="390270.SAMN04488005_0977"/>
<dbReference type="Proteomes" id="UP000199478">
    <property type="component" value="Unassembled WGS sequence"/>
</dbReference>
<organism evidence="1 2">
    <name type="scientific">Yoonia tamlensis</name>
    <dbReference type="NCBI Taxonomy" id="390270"/>
    <lineage>
        <taxon>Bacteria</taxon>
        <taxon>Pseudomonadati</taxon>
        <taxon>Pseudomonadota</taxon>
        <taxon>Alphaproteobacteria</taxon>
        <taxon>Rhodobacterales</taxon>
        <taxon>Paracoccaceae</taxon>
        <taxon>Yoonia</taxon>
    </lineage>
</organism>
<accession>A0A1I6G2N9</accession>
<name>A0A1I6G2N9_9RHOB</name>